<dbReference type="InterPro" id="IPR032782">
    <property type="entry name" value="KhpB_N"/>
</dbReference>
<dbReference type="AlphaFoldDB" id="X1FFF4"/>
<proteinExistence type="predicted"/>
<name>X1FFF4_9ZZZZ</name>
<dbReference type="SMART" id="SM01245">
    <property type="entry name" value="Jag_N"/>
    <property type="match status" value="1"/>
</dbReference>
<feature type="domain" description="RNA-binding protein KhpB N-terminal" evidence="1">
    <location>
        <begin position="8"/>
        <end position="58"/>
    </location>
</feature>
<dbReference type="InterPro" id="IPR038247">
    <property type="entry name" value="Jag_N_dom_sf"/>
</dbReference>
<sequence>MTPEKYFIETGKTIEEAISKVIKKLKCSRNEIEIEIFDNGGGKKLLGLVKTPITVGDKSPFLYNSW</sequence>
<dbReference type="Pfam" id="PF14804">
    <property type="entry name" value="Jag_N"/>
    <property type="match status" value="1"/>
</dbReference>
<gene>
    <name evidence="2" type="ORF">S03H2_01155</name>
</gene>
<organism evidence="2">
    <name type="scientific">marine sediment metagenome</name>
    <dbReference type="NCBI Taxonomy" id="412755"/>
    <lineage>
        <taxon>unclassified sequences</taxon>
        <taxon>metagenomes</taxon>
        <taxon>ecological metagenomes</taxon>
    </lineage>
</organism>
<evidence type="ECO:0000313" key="2">
    <source>
        <dbReference type="EMBL" id="GAH19488.1"/>
    </source>
</evidence>
<protein>
    <recommendedName>
        <fullName evidence="1">RNA-binding protein KhpB N-terminal domain-containing protein</fullName>
    </recommendedName>
</protein>
<comment type="caution">
    <text evidence="2">The sequence shown here is derived from an EMBL/GenBank/DDBJ whole genome shotgun (WGS) entry which is preliminary data.</text>
</comment>
<accession>X1FFF4</accession>
<dbReference type="Gene3D" id="3.30.30.80">
    <property type="entry name" value="probable RNA-binding protein from clostridium symbiosum atcc 14940"/>
    <property type="match status" value="1"/>
</dbReference>
<reference evidence="2" key="1">
    <citation type="journal article" date="2014" name="Front. Microbiol.">
        <title>High frequency of phylogenetically diverse reductive dehalogenase-homologous genes in deep subseafloor sedimentary metagenomes.</title>
        <authorList>
            <person name="Kawai M."/>
            <person name="Futagami T."/>
            <person name="Toyoda A."/>
            <person name="Takaki Y."/>
            <person name="Nishi S."/>
            <person name="Hori S."/>
            <person name="Arai W."/>
            <person name="Tsubouchi T."/>
            <person name="Morono Y."/>
            <person name="Uchiyama I."/>
            <person name="Ito T."/>
            <person name="Fujiyama A."/>
            <person name="Inagaki F."/>
            <person name="Takami H."/>
        </authorList>
    </citation>
    <scope>NUCLEOTIDE SEQUENCE</scope>
    <source>
        <strain evidence="2">Expedition CK06-06</strain>
    </source>
</reference>
<evidence type="ECO:0000259" key="1">
    <source>
        <dbReference type="SMART" id="SM01245"/>
    </source>
</evidence>
<dbReference type="EMBL" id="BARU01000317">
    <property type="protein sequence ID" value="GAH19488.1"/>
    <property type="molecule type" value="Genomic_DNA"/>
</dbReference>